<evidence type="ECO:0000256" key="3">
    <source>
        <dbReference type="ARBA" id="ARBA00022478"/>
    </source>
</evidence>
<dbReference type="GO" id="GO:0000428">
    <property type="term" value="C:DNA-directed RNA polymerase complex"/>
    <property type="evidence" value="ECO:0007669"/>
    <property type="project" value="UniProtKB-KW"/>
</dbReference>
<evidence type="ECO:0000256" key="1">
    <source>
        <dbReference type="ARBA" id="ARBA00006835"/>
    </source>
</evidence>
<evidence type="ECO:0000313" key="10">
    <source>
        <dbReference type="Proteomes" id="UP000507245"/>
    </source>
</evidence>
<accession>A0A6J5Y5M0</accession>
<keyword evidence="6" id="KW-0804">Transcription</keyword>
<name>A0A6J5Y5M0_PRUAR</name>
<reference evidence="10" key="1">
    <citation type="journal article" date="2020" name="Genome Biol.">
        <title>Gamete binning: chromosome-level and haplotype-resolved genome assembly enabled by high-throughput single-cell sequencing of gamete genomes.</title>
        <authorList>
            <person name="Campoy J.A."/>
            <person name="Sun H."/>
            <person name="Goel M."/>
            <person name="Jiao W.-B."/>
            <person name="Folz-Donahue K."/>
            <person name="Wang N."/>
            <person name="Rubio M."/>
            <person name="Liu C."/>
            <person name="Kukat C."/>
            <person name="Ruiz D."/>
            <person name="Huettel B."/>
            <person name="Schneeberger K."/>
        </authorList>
    </citation>
    <scope>NUCLEOTIDE SEQUENCE [LARGE SCALE GENOMIC DNA]</scope>
    <source>
        <strain evidence="10">cv. Rojo Pasion</strain>
    </source>
</reference>
<evidence type="ECO:0000256" key="2">
    <source>
        <dbReference type="ARBA" id="ARBA00012418"/>
    </source>
</evidence>
<dbReference type="GO" id="GO:0032549">
    <property type="term" value="F:ribonucleoside binding"/>
    <property type="evidence" value="ECO:0007669"/>
    <property type="project" value="InterPro"/>
</dbReference>
<feature type="transmembrane region" description="Helical" evidence="7">
    <location>
        <begin position="37"/>
        <end position="59"/>
    </location>
</feature>
<dbReference type="InterPro" id="IPR015712">
    <property type="entry name" value="DNA-dir_RNA_pol_su2"/>
</dbReference>
<dbReference type="InterPro" id="IPR007120">
    <property type="entry name" value="DNA-dir_RNAP_su2_dom"/>
</dbReference>
<evidence type="ECO:0000256" key="4">
    <source>
        <dbReference type="ARBA" id="ARBA00022679"/>
    </source>
</evidence>
<dbReference type="GO" id="GO:0006351">
    <property type="term" value="P:DNA-templated transcription"/>
    <property type="evidence" value="ECO:0007669"/>
    <property type="project" value="InterPro"/>
</dbReference>
<evidence type="ECO:0000256" key="7">
    <source>
        <dbReference type="SAM" id="Phobius"/>
    </source>
</evidence>
<keyword evidence="7" id="KW-0812">Transmembrane</keyword>
<evidence type="ECO:0000256" key="6">
    <source>
        <dbReference type="ARBA" id="ARBA00023163"/>
    </source>
</evidence>
<evidence type="ECO:0000259" key="8">
    <source>
        <dbReference type="Pfam" id="PF00562"/>
    </source>
</evidence>
<keyword evidence="7" id="KW-1133">Transmembrane helix</keyword>
<keyword evidence="10" id="KW-1185">Reference proteome</keyword>
<dbReference type="Gene3D" id="2.40.270.10">
    <property type="entry name" value="DNA-directed RNA polymerase, subunit 2, domain 6"/>
    <property type="match status" value="1"/>
</dbReference>
<keyword evidence="4" id="KW-0808">Transferase</keyword>
<dbReference type="SUPFAM" id="SSF64484">
    <property type="entry name" value="beta and beta-prime subunits of DNA dependent RNA-polymerase"/>
    <property type="match status" value="1"/>
</dbReference>
<gene>
    <name evidence="9" type="ORF">ORAREDHAP_LOCUS45878</name>
</gene>
<feature type="transmembrane region" description="Helical" evidence="7">
    <location>
        <begin position="12"/>
        <end position="31"/>
    </location>
</feature>
<feature type="domain" description="DNA-directed RNA polymerase subunit 2 hybrid-binding" evidence="8">
    <location>
        <begin position="66"/>
        <end position="214"/>
    </location>
</feature>
<dbReference type="Proteomes" id="UP000507245">
    <property type="component" value="Unassembled WGS sequence"/>
</dbReference>
<dbReference type="InterPro" id="IPR037033">
    <property type="entry name" value="DNA-dir_RNAP_su2_hyb_sf"/>
</dbReference>
<evidence type="ECO:0000256" key="5">
    <source>
        <dbReference type="ARBA" id="ARBA00022695"/>
    </source>
</evidence>
<dbReference type="EMBL" id="CAEKKB010000007">
    <property type="protein sequence ID" value="CAB4318758.1"/>
    <property type="molecule type" value="Genomic_DNA"/>
</dbReference>
<comment type="similarity">
    <text evidence="1">Belongs to the RNA polymerase beta chain family.</text>
</comment>
<proteinExistence type="inferred from homology"/>
<dbReference type="PANTHER" id="PTHR20856">
    <property type="entry name" value="DNA-DIRECTED RNA POLYMERASE I SUBUNIT 2"/>
    <property type="match status" value="1"/>
</dbReference>
<sequence>MVLGNISGKVTLRGIVQLVQMGFLVLVRLAFMFWNFIFWSILYCSVLCSTHIVGITVTGNDGLSKFTKKCINVHVQRENLIDEITQMWDVRGWLHGHTIKPDEEYYSIYNEVNNEQHAVKQKGSEDVIVDYVTIDGKKHLQNHPQKFSSRHGQKGVCSQLWPDIDMPFSEVTGMRPDLIINPHAFPSRMTMLLESIAAKSFHKKKCIAGAPPVDKVQMFMFCSALNCCIAAVIK</sequence>
<keyword evidence="3" id="KW-0240">DNA-directed RNA polymerase</keyword>
<keyword evidence="5" id="KW-0548">Nucleotidyltransferase</keyword>
<dbReference type="GO" id="GO:0003677">
    <property type="term" value="F:DNA binding"/>
    <property type="evidence" value="ECO:0007669"/>
    <property type="project" value="InterPro"/>
</dbReference>
<dbReference type="EC" id="2.7.7.6" evidence="2"/>
<protein>
    <recommendedName>
        <fullName evidence="2">DNA-directed RNA polymerase</fullName>
        <ecNumber evidence="2">2.7.7.6</ecNumber>
    </recommendedName>
</protein>
<keyword evidence="7" id="KW-0472">Membrane</keyword>
<dbReference type="Pfam" id="PF00562">
    <property type="entry name" value="RNA_pol_Rpb2_6"/>
    <property type="match status" value="1"/>
</dbReference>
<organism evidence="9 10">
    <name type="scientific">Prunus armeniaca</name>
    <name type="common">Apricot</name>
    <name type="synonym">Armeniaca vulgaris</name>
    <dbReference type="NCBI Taxonomy" id="36596"/>
    <lineage>
        <taxon>Eukaryota</taxon>
        <taxon>Viridiplantae</taxon>
        <taxon>Streptophyta</taxon>
        <taxon>Embryophyta</taxon>
        <taxon>Tracheophyta</taxon>
        <taxon>Spermatophyta</taxon>
        <taxon>Magnoliopsida</taxon>
        <taxon>eudicotyledons</taxon>
        <taxon>Gunneridae</taxon>
        <taxon>Pentapetalae</taxon>
        <taxon>rosids</taxon>
        <taxon>fabids</taxon>
        <taxon>Rosales</taxon>
        <taxon>Rosaceae</taxon>
        <taxon>Amygdaloideae</taxon>
        <taxon>Amygdaleae</taxon>
        <taxon>Prunus</taxon>
    </lineage>
</organism>
<dbReference type="OrthoDB" id="1304877at2759"/>
<evidence type="ECO:0000313" key="9">
    <source>
        <dbReference type="EMBL" id="CAB4318758.1"/>
    </source>
</evidence>
<dbReference type="AlphaFoldDB" id="A0A6J5Y5M0"/>
<dbReference type="GO" id="GO:0003899">
    <property type="term" value="F:DNA-directed RNA polymerase activity"/>
    <property type="evidence" value="ECO:0007669"/>
    <property type="project" value="UniProtKB-EC"/>
</dbReference>